<proteinExistence type="predicted"/>
<protein>
    <submittedName>
        <fullName evidence="1">Uncharacterized protein</fullName>
    </submittedName>
</protein>
<gene>
    <name evidence="1" type="ORF">MNB_SUP05-SYMBIONT-5-577</name>
</gene>
<sequence>MFLKSFQIDERWCFDDYSYLCKGLKLALTPNNFGKIHFEAIIYNKP</sequence>
<dbReference type="EMBL" id="FPHZ01000170">
    <property type="protein sequence ID" value="SFV88684.1"/>
    <property type="molecule type" value="Genomic_DNA"/>
</dbReference>
<dbReference type="AlphaFoldDB" id="A0A1W1E3Y7"/>
<organism evidence="1">
    <name type="scientific">hydrothermal vent metagenome</name>
    <dbReference type="NCBI Taxonomy" id="652676"/>
    <lineage>
        <taxon>unclassified sequences</taxon>
        <taxon>metagenomes</taxon>
        <taxon>ecological metagenomes</taxon>
    </lineage>
</organism>
<name>A0A1W1E3Y7_9ZZZZ</name>
<reference evidence="1" key="1">
    <citation type="submission" date="2016-10" db="EMBL/GenBank/DDBJ databases">
        <authorList>
            <person name="de Groot N.N."/>
        </authorList>
    </citation>
    <scope>NUCLEOTIDE SEQUENCE</scope>
</reference>
<accession>A0A1W1E3Y7</accession>
<evidence type="ECO:0000313" key="1">
    <source>
        <dbReference type="EMBL" id="SFV88684.1"/>
    </source>
</evidence>